<evidence type="ECO:0000313" key="10">
    <source>
        <dbReference type="EMBL" id="KAB8342721.1"/>
    </source>
</evidence>
<evidence type="ECO:0000256" key="2">
    <source>
        <dbReference type="ARBA" id="ARBA00004496"/>
    </source>
</evidence>
<proteinExistence type="inferred from homology"/>
<dbReference type="GO" id="GO:0002098">
    <property type="term" value="P:tRNA wobble uridine modification"/>
    <property type="evidence" value="ECO:0007669"/>
    <property type="project" value="InterPro"/>
</dbReference>
<comment type="similarity">
    <text evidence="4">Belongs to the ELP4 family.</text>
</comment>
<dbReference type="AlphaFoldDB" id="A0A5N6KSH0"/>
<keyword evidence="7" id="KW-0819">tRNA processing</keyword>
<feature type="region of interest" description="Disordered" evidence="9">
    <location>
        <begin position="29"/>
        <end position="48"/>
    </location>
</feature>
<evidence type="ECO:0000256" key="7">
    <source>
        <dbReference type="ARBA" id="ARBA00022694"/>
    </source>
</evidence>
<evidence type="ECO:0000256" key="4">
    <source>
        <dbReference type="ARBA" id="ARBA00007573"/>
    </source>
</evidence>
<evidence type="ECO:0000256" key="9">
    <source>
        <dbReference type="SAM" id="MobiDB-lite"/>
    </source>
</evidence>
<dbReference type="CDD" id="cd19494">
    <property type="entry name" value="Elp4"/>
    <property type="match status" value="1"/>
</dbReference>
<comment type="pathway">
    <text evidence="3">tRNA modification; 5-methoxycarbonylmethyl-2-thiouridine-tRNA biosynthesis.</text>
</comment>
<protein>
    <recommendedName>
        <fullName evidence="5">Elongator complex protein 4</fullName>
    </recommendedName>
</protein>
<accession>A0A5N6KSH0</accession>
<dbReference type="PANTHER" id="PTHR12896:SF1">
    <property type="entry name" value="ELONGATOR COMPLEX PROTEIN 4"/>
    <property type="match status" value="1"/>
</dbReference>
<keyword evidence="8" id="KW-0539">Nucleus</keyword>
<dbReference type="EMBL" id="VIBQ01000012">
    <property type="protein sequence ID" value="KAB8342721.1"/>
    <property type="molecule type" value="Genomic_DNA"/>
</dbReference>
<dbReference type="OrthoDB" id="289162at2759"/>
<dbReference type="Gene3D" id="3.40.50.300">
    <property type="entry name" value="P-loop containing nucleotide triphosphate hydrolases"/>
    <property type="match status" value="1"/>
</dbReference>
<dbReference type="UniPathway" id="UPA00988"/>
<dbReference type="InterPro" id="IPR027417">
    <property type="entry name" value="P-loop_NTPase"/>
</dbReference>
<evidence type="ECO:0000256" key="3">
    <source>
        <dbReference type="ARBA" id="ARBA00005043"/>
    </source>
</evidence>
<dbReference type="PANTHER" id="PTHR12896">
    <property type="entry name" value="PAX6 NEIGHBOR PROTEIN PAXNEB"/>
    <property type="match status" value="1"/>
</dbReference>
<comment type="subcellular location">
    <subcellularLocation>
        <location evidence="2">Cytoplasm</location>
    </subcellularLocation>
    <subcellularLocation>
        <location evidence="1">Nucleus</location>
    </subcellularLocation>
</comment>
<dbReference type="Proteomes" id="UP000327013">
    <property type="component" value="Unassembled WGS sequence"/>
</dbReference>
<keyword evidence="6" id="KW-0963">Cytoplasm</keyword>
<comment type="caution">
    <text evidence="10">The sequence shown here is derived from an EMBL/GenBank/DDBJ whole genome shotgun (WGS) entry which is preliminary data.</text>
</comment>
<organism evidence="10 11">
    <name type="scientific">Carpinus fangiana</name>
    <dbReference type="NCBI Taxonomy" id="176857"/>
    <lineage>
        <taxon>Eukaryota</taxon>
        <taxon>Viridiplantae</taxon>
        <taxon>Streptophyta</taxon>
        <taxon>Embryophyta</taxon>
        <taxon>Tracheophyta</taxon>
        <taxon>Spermatophyta</taxon>
        <taxon>Magnoliopsida</taxon>
        <taxon>eudicotyledons</taxon>
        <taxon>Gunneridae</taxon>
        <taxon>Pentapetalae</taxon>
        <taxon>rosids</taxon>
        <taxon>fabids</taxon>
        <taxon>Fagales</taxon>
        <taxon>Betulaceae</taxon>
        <taxon>Carpinus</taxon>
    </lineage>
</organism>
<evidence type="ECO:0000256" key="5">
    <source>
        <dbReference type="ARBA" id="ARBA00020265"/>
    </source>
</evidence>
<dbReference type="InterPro" id="IPR008728">
    <property type="entry name" value="Elongator_complex_protein_4"/>
</dbReference>
<keyword evidence="11" id="KW-1185">Reference proteome</keyword>
<dbReference type="GO" id="GO:0008023">
    <property type="term" value="C:transcription elongation factor complex"/>
    <property type="evidence" value="ECO:0007669"/>
    <property type="project" value="TreeGrafter"/>
</dbReference>
<dbReference type="Pfam" id="PF05625">
    <property type="entry name" value="PAXNEB"/>
    <property type="match status" value="1"/>
</dbReference>
<sequence>MAFRKRNVGISKTIGDASVQSAQRKTLDIAPKGSRPSPVDGRLTTSTGTPSLDGLLAGHVGLALGTSVLIEESGTADSAGALLRYYAAEGIVQGHRVHVIGVAEHWARDLPGVVGAAVENEEEAAEKKREHERMKIAWRYEKLGQFEGQARSHVERSPATAAVGDSIKEAEPFCHIFDLTKRLDVPTASSSLQFLQPSTDPFSSPFDAILQTLSKELAASNQSTLHRLVIPSILSPASYPPHAAEPRHLLQFFHAVRGLLRQYPAKLTVLVTLPLELYPRSSSLIRWAELLSDGVLELTPFPHQTDDGLGQTGAATAYEERPQGMFKIHKLPIFHERGGGGGGLKGLVDDFAYTISRRRFAIKPFSLPPAEGDKDAQQGCKWSGTSCEYTNASVMPDPRLDRVLHLNLFVATLVEGRSKVPSICSAICRIEIFSRHSGYPRTNSVTEARGKHKVSYSNQPSILFEGLARTYQRIAPMEGQVSMQAPTRHSFCIKAELVHMIRGNRGAPIPKVVGRCQGRKPSAATQHMCQS</sequence>
<reference evidence="10 11" key="1">
    <citation type="submission" date="2019-06" db="EMBL/GenBank/DDBJ databases">
        <title>A chromosomal-level reference genome of Carpinus fangiana (Coryloideae, Betulaceae).</title>
        <authorList>
            <person name="Yang X."/>
            <person name="Wang Z."/>
            <person name="Zhang L."/>
            <person name="Hao G."/>
            <person name="Liu J."/>
            <person name="Yang Y."/>
        </authorList>
    </citation>
    <scope>NUCLEOTIDE SEQUENCE [LARGE SCALE GENOMIC DNA]</scope>
    <source>
        <strain evidence="10">Cfa_2016G</strain>
        <tissue evidence="10">Leaf</tissue>
    </source>
</reference>
<name>A0A5N6KSH0_9ROSI</name>
<evidence type="ECO:0000256" key="1">
    <source>
        <dbReference type="ARBA" id="ARBA00004123"/>
    </source>
</evidence>
<dbReference type="GO" id="GO:0033588">
    <property type="term" value="C:elongator holoenzyme complex"/>
    <property type="evidence" value="ECO:0007669"/>
    <property type="project" value="InterPro"/>
</dbReference>
<evidence type="ECO:0000256" key="8">
    <source>
        <dbReference type="ARBA" id="ARBA00023242"/>
    </source>
</evidence>
<dbReference type="GO" id="GO:0005737">
    <property type="term" value="C:cytoplasm"/>
    <property type="evidence" value="ECO:0007669"/>
    <property type="project" value="UniProtKB-SubCell"/>
</dbReference>
<evidence type="ECO:0000313" key="11">
    <source>
        <dbReference type="Proteomes" id="UP000327013"/>
    </source>
</evidence>
<evidence type="ECO:0000256" key="6">
    <source>
        <dbReference type="ARBA" id="ARBA00022490"/>
    </source>
</evidence>
<gene>
    <name evidence="10" type="ORF">FH972_022321</name>
</gene>